<dbReference type="EC" id="2.2.1.6" evidence="2"/>
<dbReference type="SUPFAM" id="SSF55021">
    <property type="entry name" value="ACT-like"/>
    <property type="match status" value="2"/>
</dbReference>
<dbReference type="AlphaFoldDB" id="A0A1M5UUN6"/>
<dbReference type="GO" id="GO:0003984">
    <property type="term" value="F:acetolactate synthase activity"/>
    <property type="evidence" value="ECO:0007669"/>
    <property type="project" value="UniProtKB-EC"/>
</dbReference>
<dbReference type="InterPro" id="IPR054480">
    <property type="entry name" value="AHAS_small-like_ACT"/>
</dbReference>
<evidence type="ECO:0000313" key="6">
    <source>
        <dbReference type="EMBL" id="SHH66722.1"/>
    </source>
</evidence>
<evidence type="ECO:0000256" key="3">
    <source>
        <dbReference type="ARBA" id="ARBA00031510"/>
    </source>
</evidence>
<dbReference type="InterPro" id="IPR004789">
    <property type="entry name" value="Acetalactate_synth_ssu"/>
</dbReference>
<dbReference type="PANTHER" id="PTHR30239">
    <property type="entry name" value="ACETOLACTATE SYNTHASE SMALL SUBUNIT"/>
    <property type="match status" value="1"/>
</dbReference>
<dbReference type="PROSITE" id="PS51671">
    <property type="entry name" value="ACT"/>
    <property type="match status" value="1"/>
</dbReference>
<dbReference type="InterPro" id="IPR045865">
    <property type="entry name" value="ACT-like_dom_sf"/>
</dbReference>
<gene>
    <name evidence="6" type="ORF">SAMN02745823_00687</name>
</gene>
<evidence type="ECO:0000313" key="7">
    <source>
        <dbReference type="Proteomes" id="UP000183995"/>
    </source>
</evidence>
<organism evidence="6 7">
    <name type="scientific">Sporobacter termitidis DSM 10068</name>
    <dbReference type="NCBI Taxonomy" id="1123282"/>
    <lineage>
        <taxon>Bacteria</taxon>
        <taxon>Bacillati</taxon>
        <taxon>Bacillota</taxon>
        <taxon>Clostridia</taxon>
        <taxon>Eubacteriales</taxon>
        <taxon>Oscillospiraceae</taxon>
        <taxon>Sporobacter</taxon>
    </lineage>
</organism>
<comment type="subunit">
    <text evidence="1">Dimer of large and small chains.</text>
</comment>
<dbReference type="GO" id="GO:1990610">
    <property type="term" value="F:acetolactate synthase regulator activity"/>
    <property type="evidence" value="ECO:0007669"/>
    <property type="project" value="InterPro"/>
</dbReference>
<dbReference type="EMBL" id="FQXV01000001">
    <property type="protein sequence ID" value="SHH66722.1"/>
    <property type="molecule type" value="Genomic_DNA"/>
</dbReference>
<dbReference type="OrthoDB" id="9787365at2"/>
<dbReference type="GO" id="GO:0005829">
    <property type="term" value="C:cytosol"/>
    <property type="evidence" value="ECO:0007669"/>
    <property type="project" value="TreeGrafter"/>
</dbReference>
<sequence length="157" mass="17162">MNTILRLGVYDSPGVLDRIAGLIRRNGFNITSINAGRSKGGVSQISIVLDDERIDVGKLGQQLVDINFISEYRVLGDDNACIRELALLRMRAADFDAAYFRDAKILERDAREISFELTGAPRDIDALLLPVQDRLLDVVRSGALAISGKGTDANESV</sequence>
<dbReference type="GO" id="GO:0009097">
    <property type="term" value="P:isoleucine biosynthetic process"/>
    <property type="evidence" value="ECO:0007669"/>
    <property type="project" value="TreeGrafter"/>
</dbReference>
<evidence type="ECO:0000256" key="4">
    <source>
        <dbReference type="ARBA" id="ARBA00048670"/>
    </source>
</evidence>
<protein>
    <recommendedName>
        <fullName evidence="2">acetolactate synthase</fullName>
        <ecNumber evidence="2">2.2.1.6</ecNumber>
    </recommendedName>
    <alternativeName>
        <fullName evidence="3">Acetohydroxy-acid synthase small subunit</fullName>
    </alternativeName>
</protein>
<dbReference type="Pfam" id="PF22629">
    <property type="entry name" value="ACT_AHAS_ss"/>
    <property type="match status" value="1"/>
</dbReference>
<dbReference type="PANTHER" id="PTHR30239:SF0">
    <property type="entry name" value="ACETOLACTATE SYNTHASE SMALL SUBUNIT 1, CHLOROPLASTIC"/>
    <property type="match status" value="1"/>
</dbReference>
<dbReference type="Gene3D" id="3.30.70.260">
    <property type="match status" value="1"/>
</dbReference>
<evidence type="ECO:0000256" key="1">
    <source>
        <dbReference type="ARBA" id="ARBA00011744"/>
    </source>
</evidence>
<proteinExistence type="predicted"/>
<evidence type="ECO:0000256" key="2">
    <source>
        <dbReference type="ARBA" id="ARBA00013145"/>
    </source>
</evidence>
<dbReference type="Proteomes" id="UP000183995">
    <property type="component" value="Unassembled WGS sequence"/>
</dbReference>
<dbReference type="GO" id="GO:0009099">
    <property type="term" value="P:L-valine biosynthetic process"/>
    <property type="evidence" value="ECO:0007669"/>
    <property type="project" value="TreeGrafter"/>
</dbReference>
<name>A0A1M5UUN6_9FIRM</name>
<evidence type="ECO:0000259" key="5">
    <source>
        <dbReference type="PROSITE" id="PS51671"/>
    </source>
</evidence>
<feature type="domain" description="ACT" evidence="5">
    <location>
        <begin position="4"/>
        <end position="77"/>
    </location>
</feature>
<dbReference type="STRING" id="1123282.SAMN02745823_00687"/>
<dbReference type="RefSeq" id="WP_073076206.1">
    <property type="nucleotide sequence ID" value="NZ_FQXV01000001.1"/>
</dbReference>
<reference evidence="6 7" key="1">
    <citation type="submission" date="2016-11" db="EMBL/GenBank/DDBJ databases">
        <authorList>
            <person name="Jaros S."/>
            <person name="Januszkiewicz K."/>
            <person name="Wedrychowicz H."/>
        </authorList>
    </citation>
    <scope>NUCLEOTIDE SEQUENCE [LARGE SCALE GENOMIC DNA]</scope>
    <source>
        <strain evidence="6 7">DSM 10068</strain>
    </source>
</reference>
<dbReference type="InterPro" id="IPR002912">
    <property type="entry name" value="ACT_dom"/>
</dbReference>
<keyword evidence="7" id="KW-1185">Reference proteome</keyword>
<accession>A0A1M5UUN6</accession>
<comment type="catalytic activity">
    <reaction evidence="4">
        <text>2 pyruvate + H(+) = (2S)-2-acetolactate + CO2</text>
        <dbReference type="Rhea" id="RHEA:25249"/>
        <dbReference type="ChEBI" id="CHEBI:15361"/>
        <dbReference type="ChEBI" id="CHEBI:15378"/>
        <dbReference type="ChEBI" id="CHEBI:16526"/>
        <dbReference type="ChEBI" id="CHEBI:58476"/>
        <dbReference type="EC" id="2.2.1.6"/>
    </reaction>
</comment>